<dbReference type="EMBL" id="PYGA01000006">
    <property type="protein sequence ID" value="PSK98206.1"/>
    <property type="molecule type" value="Genomic_DNA"/>
</dbReference>
<dbReference type="Pfam" id="PF01925">
    <property type="entry name" value="TauE"/>
    <property type="match status" value="1"/>
</dbReference>
<dbReference type="PANTHER" id="PTHR30269">
    <property type="entry name" value="TRANSMEMBRANE PROTEIN YFCA"/>
    <property type="match status" value="1"/>
</dbReference>
<proteinExistence type="inferred from homology"/>
<keyword evidence="3" id="KW-0813">Transport</keyword>
<reference evidence="9 10" key="1">
    <citation type="submission" date="2018-03" db="EMBL/GenBank/DDBJ databases">
        <title>Genomic Encyclopedia of Archaeal and Bacterial Type Strains, Phase II (KMG-II): from individual species to whole genera.</title>
        <authorList>
            <person name="Goeker M."/>
        </authorList>
    </citation>
    <scope>NUCLEOTIDE SEQUENCE [LARGE SCALE GENOMIC DNA]</scope>
    <source>
        <strain evidence="9 10">DSM 45312</strain>
    </source>
</reference>
<evidence type="ECO:0000313" key="10">
    <source>
        <dbReference type="Proteomes" id="UP000240542"/>
    </source>
</evidence>
<comment type="similarity">
    <text evidence="2 8">Belongs to the 4-toluene sulfonate uptake permease (TSUP) (TC 2.A.102) family.</text>
</comment>
<evidence type="ECO:0000256" key="6">
    <source>
        <dbReference type="ARBA" id="ARBA00022989"/>
    </source>
</evidence>
<dbReference type="PANTHER" id="PTHR30269:SF37">
    <property type="entry name" value="MEMBRANE TRANSPORTER PROTEIN"/>
    <property type="match status" value="1"/>
</dbReference>
<dbReference type="InterPro" id="IPR052017">
    <property type="entry name" value="TSUP"/>
</dbReference>
<dbReference type="GO" id="GO:0005886">
    <property type="term" value="C:plasma membrane"/>
    <property type="evidence" value="ECO:0007669"/>
    <property type="project" value="UniProtKB-SubCell"/>
</dbReference>
<sequence>MAVPDAIIPDPIIIAVIGVAVLLGTVVQSSVGLGVGLVAAPVAALLDPSLMPGGMLIVTAATPLLTLPGEWRRADWRGIGWGMLGRLAGTVAGVWVVSALSVRALGLAVGAMVLVGVAASVWAVRIRVTPATVASAGVISGITGTATSIGGPPMALVYQHEPGPTVRATLGVYFLLGIAASLAALAIGGQLHLREVVAGVSLLPFMVAGFLLGRPIRRIVDAGSMRVMLLVVVSVSGAVLIARSLF</sequence>
<organism evidence="9 10">
    <name type="scientific">Murinocardiopsis flavida</name>
    <dbReference type="NCBI Taxonomy" id="645275"/>
    <lineage>
        <taxon>Bacteria</taxon>
        <taxon>Bacillati</taxon>
        <taxon>Actinomycetota</taxon>
        <taxon>Actinomycetes</taxon>
        <taxon>Streptosporangiales</taxon>
        <taxon>Nocardiopsidaceae</taxon>
        <taxon>Murinocardiopsis</taxon>
    </lineage>
</organism>
<feature type="transmembrane region" description="Helical" evidence="8">
    <location>
        <begin position="170"/>
        <end position="189"/>
    </location>
</feature>
<feature type="transmembrane region" description="Helical" evidence="8">
    <location>
        <begin position="104"/>
        <end position="124"/>
    </location>
</feature>
<gene>
    <name evidence="9" type="ORF">CLV63_106254</name>
</gene>
<evidence type="ECO:0000256" key="3">
    <source>
        <dbReference type="ARBA" id="ARBA00022448"/>
    </source>
</evidence>
<keyword evidence="5 8" id="KW-0812">Transmembrane</keyword>
<dbReference type="AlphaFoldDB" id="A0A2P8DLW0"/>
<evidence type="ECO:0000256" key="2">
    <source>
        <dbReference type="ARBA" id="ARBA00009142"/>
    </source>
</evidence>
<dbReference type="RefSeq" id="WP_394339760.1">
    <property type="nucleotide sequence ID" value="NZ_PYGA01000006.1"/>
</dbReference>
<evidence type="ECO:0000256" key="8">
    <source>
        <dbReference type="RuleBase" id="RU363041"/>
    </source>
</evidence>
<protein>
    <recommendedName>
        <fullName evidence="8">Probable membrane transporter protein</fullName>
    </recommendedName>
</protein>
<comment type="caution">
    <text evidence="9">The sequence shown here is derived from an EMBL/GenBank/DDBJ whole genome shotgun (WGS) entry which is preliminary data.</text>
</comment>
<feature type="transmembrane region" description="Helical" evidence="8">
    <location>
        <begin position="196"/>
        <end position="213"/>
    </location>
</feature>
<evidence type="ECO:0000256" key="5">
    <source>
        <dbReference type="ARBA" id="ARBA00022692"/>
    </source>
</evidence>
<accession>A0A2P8DLW0</accession>
<evidence type="ECO:0000256" key="4">
    <source>
        <dbReference type="ARBA" id="ARBA00022475"/>
    </source>
</evidence>
<feature type="transmembrane region" description="Helical" evidence="8">
    <location>
        <begin position="131"/>
        <end position="150"/>
    </location>
</feature>
<keyword evidence="6 8" id="KW-1133">Transmembrane helix</keyword>
<dbReference type="InterPro" id="IPR002781">
    <property type="entry name" value="TM_pro_TauE-like"/>
</dbReference>
<name>A0A2P8DLW0_9ACTN</name>
<feature type="transmembrane region" description="Helical" evidence="8">
    <location>
        <begin position="79"/>
        <end position="98"/>
    </location>
</feature>
<dbReference type="Proteomes" id="UP000240542">
    <property type="component" value="Unassembled WGS sequence"/>
</dbReference>
<evidence type="ECO:0000313" key="9">
    <source>
        <dbReference type="EMBL" id="PSK98206.1"/>
    </source>
</evidence>
<evidence type="ECO:0000256" key="7">
    <source>
        <dbReference type="ARBA" id="ARBA00023136"/>
    </source>
</evidence>
<keyword evidence="4 8" id="KW-1003">Cell membrane</keyword>
<evidence type="ECO:0000256" key="1">
    <source>
        <dbReference type="ARBA" id="ARBA00004651"/>
    </source>
</evidence>
<comment type="subcellular location">
    <subcellularLocation>
        <location evidence="1 8">Cell membrane</location>
        <topology evidence="1 8">Multi-pass membrane protein</topology>
    </subcellularLocation>
</comment>
<keyword evidence="10" id="KW-1185">Reference proteome</keyword>
<feature type="transmembrane region" description="Helical" evidence="8">
    <location>
        <begin position="225"/>
        <end position="245"/>
    </location>
</feature>
<feature type="transmembrane region" description="Helical" evidence="8">
    <location>
        <begin position="12"/>
        <end position="38"/>
    </location>
</feature>
<feature type="transmembrane region" description="Helical" evidence="8">
    <location>
        <begin position="50"/>
        <end position="67"/>
    </location>
</feature>
<keyword evidence="7 8" id="KW-0472">Membrane</keyword>